<dbReference type="SUPFAM" id="SSF53474">
    <property type="entry name" value="alpha/beta-Hydrolases"/>
    <property type="match status" value="1"/>
</dbReference>
<evidence type="ECO:0000259" key="9">
    <source>
        <dbReference type="Pfam" id="PF02897"/>
    </source>
</evidence>
<evidence type="ECO:0000256" key="6">
    <source>
        <dbReference type="ARBA" id="ARBA00022825"/>
    </source>
</evidence>
<dbReference type="PANTHER" id="PTHR42881:SF2">
    <property type="entry name" value="PROLYL ENDOPEPTIDASE"/>
    <property type="match status" value="1"/>
</dbReference>
<dbReference type="Gene3D" id="3.40.50.1820">
    <property type="entry name" value="alpha/beta hydrolase"/>
    <property type="match status" value="1"/>
</dbReference>
<dbReference type="STRING" id="1891926.Fuma_05062"/>
<dbReference type="InterPro" id="IPR002471">
    <property type="entry name" value="Pept_S9_AS"/>
</dbReference>
<dbReference type="InterPro" id="IPR051167">
    <property type="entry name" value="Prolyl_oligopep/macrocyclase"/>
</dbReference>
<dbReference type="GO" id="GO:0004252">
    <property type="term" value="F:serine-type endopeptidase activity"/>
    <property type="evidence" value="ECO:0007669"/>
    <property type="project" value="UniProtKB-EC"/>
</dbReference>
<keyword evidence="7" id="KW-0732">Signal</keyword>
<dbReference type="InterPro" id="IPR002470">
    <property type="entry name" value="Peptidase_S9A"/>
</dbReference>
<proteinExistence type="inferred from homology"/>
<feature type="domain" description="Peptidase S9A N-terminal" evidence="9">
    <location>
        <begin position="26"/>
        <end position="432"/>
    </location>
</feature>
<feature type="domain" description="Peptidase S9 prolyl oligopeptidase catalytic" evidence="8">
    <location>
        <begin position="490"/>
        <end position="703"/>
    </location>
</feature>
<sequence precursor="true">MYRLILLTALFAPSFATAQDTNLVYPDTKTVDHHDDYHGTKVHDPYRWLEDDVRESEEVAEWVEAQNKVTFDYLRKLPGRDQIEERITELWNYEKISAPSKEGGRYYFFRNDGLQNQSVLYMQETLDAEPQILIDPNTWSEDGTIALAGTEFSEDGKYAAYGIQDGGSDWRVWKIMEIESGKLLDDELKWIKFSSIAWTPDSKGFFYSRYDEPKEGAKFQSLNLNQKVFYHRVGTDQAEDELVFARPDEPEWGMQASVSEDGKYLVITIWKGTDDRYRIAVKDLTDSDAEPFMLIDNFEHLYGFLDNNDDTLLFQTNLDAPLGRVIAIDLKKPEREHWKQVVAETENALLGIGIVGNRFVGQYLQDAKTQVRWYDMDGKFIREVKFPGIGSASGFGGKRDHKETFYSFSSFAVPTSTYRYDIETGESTLLRQADVKFNPDDYETKQIFYASKDGTKVPMFICHRKGLKLDGNYATLLYGYGGFNISLPPRFSVSRLAWMEMGGVFAMPNLRGGGEYGEPWHKAGTKLNKQNVFDDFIAAAEWLIDNKYTSSKKLAIQGGSNGGLLVGACMTQRPELYAACLPAVGVMDMLRFHKFTAGRFWVDDYGSADNPEEFKALLAYSPYQNLKAGTRYPATLITTADTDDRVVPGHSFKFAAQLQACQSGDKPVLIRIETRAGHGSGKPTAMVIEEVADQWAFLAKHLGLDVSSPE</sequence>
<accession>A0A1P8WMW6</accession>
<evidence type="ECO:0000256" key="7">
    <source>
        <dbReference type="SAM" id="SignalP"/>
    </source>
</evidence>
<evidence type="ECO:0000256" key="3">
    <source>
        <dbReference type="ARBA" id="ARBA00011897"/>
    </source>
</evidence>
<keyword evidence="4" id="KW-0645">Protease</keyword>
<dbReference type="Gene3D" id="2.130.10.120">
    <property type="entry name" value="Prolyl oligopeptidase, N-terminal domain"/>
    <property type="match status" value="1"/>
</dbReference>
<organism evidence="10 11">
    <name type="scientific">Fuerstiella marisgermanici</name>
    <dbReference type="NCBI Taxonomy" id="1891926"/>
    <lineage>
        <taxon>Bacteria</taxon>
        <taxon>Pseudomonadati</taxon>
        <taxon>Planctomycetota</taxon>
        <taxon>Planctomycetia</taxon>
        <taxon>Planctomycetales</taxon>
        <taxon>Planctomycetaceae</taxon>
        <taxon>Fuerstiella</taxon>
    </lineage>
</organism>
<dbReference type="InterPro" id="IPR023302">
    <property type="entry name" value="Pept_S9A_N"/>
</dbReference>
<dbReference type="EC" id="3.4.21.26" evidence="3"/>
<dbReference type="InterPro" id="IPR001375">
    <property type="entry name" value="Peptidase_S9_cat"/>
</dbReference>
<keyword evidence="11" id="KW-1185">Reference proteome</keyword>
<dbReference type="PRINTS" id="PR00862">
    <property type="entry name" value="PROLIGOPTASE"/>
</dbReference>
<dbReference type="FunFam" id="2.130.10.120:FF:000001">
    <property type="entry name" value="Prolyl endopeptidase"/>
    <property type="match status" value="1"/>
</dbReference>
<dbReference type="RefSeq" id="WP_083732318.1">
    <property type="nucleotide sequence ID" value="NZ_CP017641.1"/>
</dbReference>
<evidence type="ECO:0000256" key="2">
    <source>
        <dbReference type="ARBA" id="ARBA00005228"/>
    </source>
</evidence>
<dbReference type="PANTHER" id="PTHR42881">
    <property type="entry name" value="PROLYL ENDOPEPTIDASE"/>
    <property type="match status" value="1"/>
</dbReference>
<dbReference type="AlphaFoldDB" id="A0A1P8WMW6"/>
<name>A0A1P8WMW6_9PLAN</name>
<dbReference type="SUPFAM" id="SSF50993">
    <property type="entry name" value="Peptidase/esterase 'gauge' domain"/>
    <property type="match status" value="1"/>
</dbReference>
<dbReference type="FunFam" id="3.40.50.1820:FF:000005">
    <property type="entry name" value="Prolyl endopeptidase"/>
    <property type="match status" value="1"/>
</dbReference>
<dbReference type="KEGG" id="fmr:Fuma_05062"/>
<evidence type="ECO:0000256" key="4">
    <source>
        <dbReference type="ARBA" id="ARBA00022670"/>
    </source>
</evidence>
<evidence type="ECO:0000313" key="10">
    <source>
        <dbReference type="EMBL" id="APZ95404.1"/>
    </source>
</evidence>
<dbReference type="GO" id="GO:0070012">
    <property type="term" value="F:oligopeptidase activity"/>
    <property type="evidence" value="ECO:0007669"/>
    <property type="project" value="TreeGrafter"/>
</dbReference>
<dbReference type="EMBL" id="CP017641">
    <property type="protein sequence ID" value="APZ95404.1"/>
    <property type="molecule type" value="Genomic_DNA"/>
</dbReference>
<dbReference type="Pfam" id="PF00326">
    <property type="entry name" value="Peptidase_S9"/>
    <property type="match status" value="1"/>
</dbReference>
<dbReference type="GO" id="GO:0006508">
    <property type="term" value="P:proteolysis"/>
    <property type="evidence" value="ECO:0007669"/>
    <property type="project" value="UniProtKB-KW"/>
</dbReference>
<dbReference type="PROSITE" id="PS00708">
    <property type="entry name" value="PRO_ENDOPEP_SER"/>
    <property type="match status" value="1"/>
</dbReference>
<gene>
    <name evidence="10" type="primary">f1pep1</name>
    <name evidence="10" type="ORF">Fuma_05062</name>
</gene>
<evidence type="ECO:0000313" key="11">
    <source>
        <dbReference type="Proteomes" id="UP000187735"/>
    </source>
</evidence>
<feature type="chain" id="PRO_5012840139" description="prolyl oligopeptidase" evidence="7">
    <location>
        <begin position="19"/>
        <end position="710"/>
    </location>
</feature>
<evidence type="ECO:0000259" key="8">
    <source>
        <dbReference type="Pfam" id="PF00326"/>
    </source>
</evidence>
<keyword evidence="5 10" id="KW-0378">Hydrolase</keyword>
<reference evidence="10 11" key="1">
    <citation type="journal article" date="2016" name="Front. Microbiol.">
        <title>Fuerstia marisgermanicae gen. nov., sp. nov., an Unusual Member of the Phylum Planctomycetes from the German Wadden Sea.</title>
        <authorList>
            <person name="Kohn T."/>
            <person name="Heuer A."/>
            <person name="Jogler M."/>
            <person name="Vollmers J."/>
            <person name="Boedeker C."/>
            <person name="Bunk B."/>
            <person name="Rast P."/>
            <person name="Borchert D."/>
            <person name="Glockner I."/>
            <person name="Freese H.M."/>
            <person name="Klenk H.P."/>
            <person name="Overmann J."/>
            <person name="Kaster A.K."/>
            <person name="Rohde M."/>
            <person name="Wiegand S."/>
            <person name="Jogler C."/>
        </authorList>
    </citation>
    <scope>NUCLEOTIDE SEQUENCE [LARGE SCALE GENOMIC DNA]</scope>
    <source>
        <strain evidence="10 11">NH11</strain>
    </source>
</reference>
<evidence type="ECO:0000256" key="5">
    <source>
        <dbReference type="ARBA" id="ARBA00022801"/>
    </source>
</evidence>
<protein>
    <recommendedName>
        <fullName evidence="3">prolyl oligopeptidase</fullName>
        <ecNumber evidence="3">3.4.21.26</ecNumber>
    </recommendedName>
</protein>
<evidence type="ECO:0000256" key="1">
    <source>
        <dbReference type="ARBA" id="ARBA00001070"/>
    </source>
</evidence>
<dbReference type="OrthoDB" id="9801421at2"/>
<comment type="catalytic activity">
    <reaction evidence="1">
        <text>Hydrolysis of Pro-|-Xaa &gt;&gt; Ala-|-Xaa in oligopeptides.</text>
        <dbReference type="EC" id="3.4.21.26"/>
    </reaction>
</comment>
<keyword evidence="6" id="KW-0720">Serine protease</keyword>
<dbReference type="GO" id="GO:0005829">
    <property type="term" value="C:cytosol"/>
    <property type="evidence" value="ECO:0007669"/>
    <property type="project" value="TreeGrafter"/>
</dbReference>
<comment type="similarity">
    <text evidence="2">Belongs to the peptidase S9A family.</text>
</comment>
<dbReference type="Proteomes" id="UP000187735">
    <property type="component" value="Chromosome"/>
</dbReference>
<dbReference type="Pfam" id="PF02897">
    <property type="entry name" value="Peptidase_S9_N"/>
    <property type="match status" value="1"/>
</dbReference>
<feature type="signal peptide" evidence="7">
    <location>
        <begin position="1"/>
        <end position="18"/>
    </location>
</feature>
<dbReference type="InterPro" id="IPR029058">
    <property type="entry name" value="AB_hydrolase_fold"/>
</dbReference>